<protein>
    <submittedName>
        <fullName evidence="1">Uncharacterized protein</fullName>
    </submittedName>
</protein>
<keyword evidence="2" id="KW-1185">Reference proteome</keyword>
<evidence type="ECO:0000313" key="1">
    <source>
        <dbReference type="EMBL" id="BES92499.1"/>
    </source>
</evidence>
<proteinExistence type="predicted"/>
<dbReference type="Proteomes" id="UP001307889">
    <property type="component" value="Chromosome 3"/>
</dbReference>
<name>A0ABN7AJS6_9HEMI</name>
<dbReference type="EMBL" id="AP028911">
    <property type="protein sequence ID" value="BES92499.1"/>
    <property type="molecule type" value="Genomic_DNA"/>
</dbReference>
<gene>
    <name evidence="1" type="ORF">NTJ_05308</name>
</gene>
<organism evidence="1 2">
    <name type="scientific">Nesidiocoris tenuis</name>
    <dbReference type="NCBI Taxonomy" id="355587"/>
    <lineage>
        <taxon>Eukaryota</taxon>
        <taxon>Metazoa</taxon>
        <taxon>Ecdysozoa</taxon>
        <taxon>Arthropoda</taxon>
        <taxon>Hexapoda</taxon>
        <taxon>Insecta</taxon>
        <taxon>Pterygota</taxon>
        <taxon>Neoptera</taxon>
        <taxon>Paraneoptera</taxon>
        <taxon>Hemiptera</taxon>
        <taxon>Heteroptera</taxon>
        <taxon>Panheteroptera</taxon>
        <taxon>Cimicomorpha</taxon>
        <taxon>Miridae</taxon>
        <taxon>Dicyphina</taxon>
        <taxon>Nesidiocoris</taxon>
    </lineage>
</organism>
<accession>A0ABN7AJS6</accession>
<sequence>MFFNRVTFKLRQVKDYFILTILLSQQIVSFQLLQTSLDGRTVHFALGGAKQLFIEMLRYHLNSERVKPRATIASRSEELIDILVRKNIMTPNWITWFAQFRIASGEDGWCR</sequence>
<evidence type="ECO:0000313" key="2">
    <source>
        <dbReference type="Proteomes" id="UP001307889"/>
    </source>
</evidence>
<reference evidence="1 2" key="1">
    <citation type="submission" date="2023-09" db="EMBL/GenBank/DDBJ databases">
        <title>Nesidiocoris tenuis whole genome shotgun sequence.</title>
        <authorList>
            <person name="Shibata T."/>
            <person name="Shimoda M."/>
            <person name="Kobayashi T."/>
            <person name="Uehara T."/>
        </authorList>
    </citation>
    <scope>NUCLEOTIDE SEQUENCE [LARGE SCALE GENOMIC DNA]</scope>
    <source>
        <strain evidence="1 2">Japan</strain>
    </source>
</reference>